<protein>
    <submittedName>
        <fullName evidence="1">Uncharacterized protein</fullName>
    </submittedName>
</protein>
<gene>
    <name evidence="1" type="ORF">HannXRQ_Chr17g0551861</name>
</gene>
<sequence length="63" mass="7318">MVEKTELILKVRIWEDSKSRKILMTGRQDSGLYFVGIDLIICTSDLTSCKIKGFGWEFFWLGN</sequence>
<name>A0A251RUJ5_HELAN</name>
<dbReference type="InParanoid" id="A0A251RUJ5"/>
<evidence type="ECO:0000313" key="2">
    <source>
        <dbReference type="Proteomes" id="UP000215914"/>
    </source>
</evidence>
<dbReference type="Proteomes" id="UP000215914">
    <property type="component" value="Chromosome 17"/>
</dbReference>
<organism evidence="1 2">
    <name type="scientific">Helianthus annuus</name>
    <name type="common">Common sunflower</name>
    <dbReference type="NCBI Taxonomy" id="4232"/>
    <lineage>
        <taxon>Eukaryota</taxon>
        <taxon>Viridiplantae</taxon>
        <taxon>Streptophyta</taxon>
        <taxon>Embryophyta</taxon>
        <taxon>Tracheophyta</taxon>
        <taxon>Spermatophyta</taxon>
        <taxon>Magnoliopsida</taxon>
        <taxon>eudicotyledons</taxon>
        <taxon>Gunneridae</taxon>
        <taxon>Pentapetalae</taxon>
        <taxon>asterids</taxon>
        <taxon>campanulids</taxon>
        <taxon>Asterales</taxon>
        <taxon>Asteraceae</taxon>
        <taxon>Asteroideae</taxon>
        <taxon>Heliantheae alliance</taxon>
        <taxon>Heliantheae</taxon>
        <taxon>Helianthus</taxon>
    </lineage>
</organism>
<proteinExistence type="predicted"/>
<keyword evidence="2" id="KW-1185">Reference proteome</keyword>
<dbReference type="AlphaFoldDB" id="A0A251RUJ5"/>
<accession>A0A251RUJ5</accession>
<evidence type="ECO:0000313" key="1">
    <source>
        <dbReference type="EMBL" id="OTF86539.1"/>
    </source>
</evidence>
<reference evidence="2" key="1">
    <citation type="journal article" date="2017" name="Nature">
        <title>The sunflower genome provides insights into oil metabolism, flowering and Asterid evolution.</title>
        <authorList>
            <person name="Badouin H."/>
            <person name="Gouzy J."/>
            <person name="Grassa C.J."/>
            <person name="Murat F."/>
            <person name="Staton S.E."/>
            <person name="Cottret L."/>
            <person name="Lelandais-Briere C."/>
            <person name="Owens G.L."/>
            <person name="Carrere S."/>
            <person name="Mayjonade B."/>
            <person name="Legrand L."/>
            <person name="Gill N."/>
            <person name="Kane N.C."/>
            <person name="Bowers J.E."/>
            <person name="Hubner S."/>
            <person name="Bellec A."/>
            <person name="Berard A."/>
            <person name="Berges H."/>
            <person name="Blanchet N."/>
            <person name="Boniface M.C."/>
            <person name="Brunel D."/>
            <person name="Catrice O."/>
            <person name="Chaidir N."/>
            <person name="Claudel C."/>
            <person name="Donnadieu C."/>
            <person name="Faraut T."/>
            <person name="Fievet G."/>
            <person name="Helmstetter N."/>
            <person name="King M."/>
            <person name="Knapp S.J."/>
            <person name="Lai Z."/>
            <person name="Le Paslier M.C."/>
            <person name="Lippi Y."/>
            <person name="Lorenzon L."/>
            <person name="Mandel J.R."/>
            <person name="Marage G."/>
            <person name="Marchand G."/>
            <person name="Marquand E."/>
            <person name="Bret-Mestries E."/>
            <person name="Morien E."/>
            <person name="Nambeesan S."/>
            <person name="Nguyen T."/>
            <person name="Pegot-Espagnet P."/>
            <person name="Pouilly N."/>
            <person name="Raftis F."/>
            <person name="Sallet E."/>
            <person name="Schiex T."/>
            <person name="Thomas J."/>
            <person name="Vandecasteele C."/>
            <person name="Vares D."/>
            <person name="Vear F."/>
            <person name="Vautrin S."/>
            <person name="Crespi M."/>
            <person name="Mangin B."/>
            <person name="Burke J.M."/>
            <person name="Salse J."/>
            <person name="Munos S."/>
            <person name="Vincourt P."/>
            <person name="Rieseberg L.H."/>
            <person name="Langlade N.B."/>
        </authorList>
    </citation>
    <scope>NUCLEOTIDE SEQUENCE [LARGE SCALE GENOMIC DNA]</scope>
    <source>
        <strain evidence="2">cv. SF193</strain>
    </source>
</reference>
<dbReference type="EMBL" id="CM007906">
    <property type="protein sequence ID" value="OTF86539.1"/>
    <property type="molecule type" value="Genomic_DNA"/>
</dbReference>